<keyword evidence="3 6" id="KW-1133">Transmembrane helix</keyword>
<feature type="transmembrane region" description="Helical" evidence="6">
    <location>
        <begin position="131"/>
        <end position="151"/>
    </location>
</feature>
<name>A0A1Y1V5P1_9FUNG</name>
<dbReference type="Proteomes" id="UP000193719">
    <property type="component" value="Unassembled WGS sequence"/>
</dbReference>
<dbReference type="InterPro" id="IPR036869">
    <property type="entry name" value="J_dom_sf"/>
</dbReference>
<keyword evidence="10" id="KW-1185">Reference proteome</keyword>
<comment type="subcellular location">
    <subcellularLocation>
        <location evidence="5">Endomembrane system</location>
        <topology evidence="5">Single-pass membrane protein</topology>
    </subcellularLocation>
</comment>
<feature type="non-terminal residue" evidence="9">
    <location>
        <position position="162"/>
    </location>
</feature>
<evidence type="ECO:0000313" key="9">
    <source>
        <dbReference type="EMBL" id="ORX46598.1"/>
    </source>
</evidence>
<evidence type="ECO:0000256" key="5">
    <source>
        <dbReference type="ARBA" id="ARBA00037847"/>
    </source>
</evidence>
<evidence type="ECO:0000256" key="2">
    <source>
        <dbReference type="ARBA" id="ARBA00022729"/>
    </source>
</evidence>
<proteinExistence type="predicted"/>
<dbReference type="EMBL" id="MCFH01000034">
    <property type="protein sequence ID" value="ORX46598.1"/>
    <property type="molecule type" value="Genomic_DNA"/>
</dbReference>
<evidence type="ECO:0000313" key="10">
    <source>
        <dbReference type="Proteomes" id="UP000193719"/>
    </source>
</evidence>
<evidence type="ECO:0000256" key="7">
    <source>
        <dbReference type="SAM" id="SignalP"/>
    </source>
</evidence>
<feature type="chain" id="PRO_5013005459" evidence="7">
    <location>
        <begin position="23"/>
        <end position="162"/>
    </location>
</feature>
<keyword evidence="2 7" id="KW-0732">Signal</keyword>
<evidence type="ECO:0000256" key="3">
    <source>
        <dbReference type="ARBA" id="ARBA00022989"/>
    </source>
</evidence>
<dbReference type="SUPFAM" id="SSF46565">
    <property type="entry name" value="Chaperone J-domain"/>
    <property type="match status" value="1"/>
</dbReference>
<dbReference type="PANTHER" id="PTHR44653:SF2">
    <property type="entry name" value="DNAJ HOMOLOG SUBFAMILY C MEMBER 1"/>
    <property type="match status" value="1"/>
</dbReference>
<feature type="signal peptide" evidence="7">
    <location>
        <begin position="1"/>
        <end position="22"/>
    </location>
</feature>
<gene>
    <name evidence="9" type="ORF">BCR36DRAFT_297011</name>
</gene>
<sequence length="162" mass="19222">MKKDNLFIFVLLSIFFIFKVNAWEEKDFEIFDAHDAIIKLKGPEATFYNVLEVEPNVSLDALNKAYRKISLKLHPDKTTDKKDRELFTQINIIIEILRDSNSRKRYDYFLKVGVPKWRGTGYYYSRYKPSIRFAGIAIIVGICVMQILLSWTNYYTKLYRIN</sequence>
<evidence type="ECO:0000256" key="6">
    <source>
        <dbReference type="SAM" id="Phobius"/>
    </source>
</evidence>
<evidence type="ECO:0000256" key="1">
    <source>
        <dbReference type="ARBA" id="ARBA00022692"/>
    </source>
</evidence>
<dbReference type="AlphaFoldDB" id="A0A1Y1V5P1"/>
<reference evidence="9 10" key="2">
    <citation type="submission" date="2016-08" db="EMBL/GenBank/DDBJ databases">
        <title>Pervasive Adenine N6-methylation of Active Genes in Fungi.</title>
        <authorList>
            <consortium name="DOE Joint Genome Institute"/>
            <person name="Mondo S.J."/>
            <person name="Dannebaum R.O."/>
            <person name="Kuo R.C."/>
            <person name="Labutti K."/>
            <person name="Haridas S."/>
            <person name="Kuo A."/>
            <person name="Salamov A."/>
            <person name="Ahrendt S.R."/>
            <person name="Lipzen A."/>
            <person name="Sullivan W."/>
            <person name="Andreopoulos W.B."/>
            <person name="Clum A."/>
            <person name="Lindquist E."/>
            <person name="Daum C."/>
            <person name="Ramamoorthy G.K."/>
            <person name="Gryganskyi A."/>
            <person name="Culley D."/>
            <person name="Magnuson J.K."/>
            <person name="James T.Y."/>
            <person name="O'Malley M.A."/>
            <person name="Stajich J.E."/>
            <person name="Spatafora J.W."/>
            <person name="Visel A."/>
            <person name="Grigoriev I.V."/>
        </authorList>
    </citation>
    <scope>NUCLEOTIDE SEQUENCE [LARGE SCALE GENOMIC DNA]</scope>
    <source>
        <strain evidence="10">finn</strain>
    </source>
</reference>
<dbReference type="PROSITE" id="PS50076">
    <property type="entry name" value="DNAJ_2"/>
    <property type="match status" value="1"/>
</dbReference>
<dbReference type="InterPro" id="IPR052606">
    <property type="entry name" value="DnaJ_domain_protein"/>
</dbReference>
<evidence type="ECO:0000256" key="4">
    <source>
        <dbReference type="ARBA" id="ARBA00023136"/>
    </source>
</evidence>
<feature type="domain" description="J" evidence="8">
    <location>
        <begin position="46"/>
        <end position="110"/>
    </location>
</feature>
<dbReference type="PRINTS" id="PR00625">
    <property type="entry name" value="JDOMAIN"/>
</dbReference>
<comment type="caution">
    <text evidence="9">The sequence shown here is derived from an EMBL/GenBank/DDBJ whole genome shotgun (WGS) entry which is preliminary data.</text>
</comment>
<reference evidence="9 10" key="1">
    <citation type="submission" date="2016-08" db="EMBL/GenBank/DDBJ databases">
        <title>Genomes of anaerobic fungi encode conserved fungal cellulosomes for biomass hydrolysis.</title>
        <authorList>
            <consortium name="DOE Joint Genome Institute"/>
            <person name="Haitjema C.H."/>
            <person name="Gilmore S.P."/>
            <person name="Henske J.K."/>
            <person name="Solomon K.V."/>
            <person name="De Groot R."/>
            <person name="Kuo A."/>
            <person name="Mondo S.J."/>
            <person name="Salamov A.A."/>
            <person name="Labutti K."/>
            <person name="Zhao Z."/>
            <person name="Chiniquy J."/>
            <person name="Barry K."/>
            <person name="Brewer H.M."/>
            <person name="Purvine S.O."/>
            <person name="Wright A.T."/>
            <person name="Boxma B."/>
            <person name="Van Alen T."/>
            <person name="Hackstein J.H."/>
            <person name="Baker S.E."/>
            <person name="Grigoriev I.V."/>
            <person name="O'Malley M.A."/>
        </authorList>
    </citation>
    <scope>NUCLEOTIDE SEQUENCE [LARGE SCALE GENOMIC DNA]</scope>
    <source>
        <strain evidence="10">finn</strain>
    </source>
</reference>
<dbReference type="Gene3D" id="1.10.287.110">
    <property type="entry name" value="DnaJ domain"/>
    <property type="match status" value="1"/>
</dbReference>
<dbReference type="GO" id="GO:0012505">
    <property type="term" value="C:endomembrane system"/>
    <property type="evidence" value="ECO:0007669"/>
    <property type="project" value="UniProtKB-SubCell"/>
</dbReference>
<dbReference type="SMART" id="SM00271">
    <property type="entry name" value="DnaJ"/>
    <property type="match status" value="1"/>
</dbReference>
<dbReference type="STRING" id="1754191.A0A1Y1V5P1"/>
<dbReference type="CDD" id="cd06257">
    <property type="entry name" value="DnaJ"/>
    <property type="match status" value="1"/>
</dbReference>
<organism evidence="9 10">
    <name type="scientific">Piromyces finnis</name>
    <dbReference type="NCBI Taxonomy" id="1754191"/>
    <lineage>
        <taxon>Eukaryota</taxon>
        <taxon>Fungi</taxon>
        <taxon>Fungi incertae sedis</taxon>
        <taxon>Chytridiomycota</taxon>
        <taxon>Chytridiomycota incertae sedis</taxon>
        <taxon>Neocallimastigomycetes</taxon>
        <taxon>Neocallimastigales</taxon>
        <taxon>Neocallimastigaceae</taxon>
        <taxon>Piromyces</taxon>
    </lineage>
</organism>
<dbReference type="PANTHER" id="PTHR44653">
    <property type="entry name" value="DNAJ HOMOLOG SUBFAMILY C MEMBER 1"/>
    <property type="match status" value="1"/>
</dbReference>
<dbReference type="InterPro" id="IPR001623">
    <property type="entry name" value="DnaJ_domain"/>
</dbReference>
<evidence type="ECO:0000259" key="8">
    <source>
        <dbReference type="PROSITE" id="PS50076"/>
    </source>
</evidence>
<keyword evidence="1 6" id="KW-0812">Transmembrane</keyword>
<protein>
    <submittedName>
        <fullName evidence="9">Chaperone J-domain-containing protein</fullName>
    </submittedName>
</protein>
<keyword evidence="4 6" id="KW-0472">Membrane</keyword>
<dbReference type="Pfam" id="PF00226">
    <property type="entry name" value="DnaJ"/>
    <property type="match status" value="1"/>
</dbReference>
<dbReference type="OrthoDB" id="413400at2759"/>
<accession>A0A1Y1V5P1</accession>